<comment type="similarity">
    <text evidence="2">Belongs to the 5'-nucleotidase family.</text>
</comment>
<keyword evidence="2" id="KW-0547">Nucleotide-binding</keyword>
<dbReference type="InterPro" id="IPR006179">
    <property type="entry name" value="5_nucleotidase/apyrase"/>
</dbReference>
<evidence type="ECO:0000259" key="4">
    <source>
        <dbReference type="Pfam" id="PF02872"/>
    </source>
</evidence>
<dbReference type="PROSITE" id="PS51257">
    <property type="entry name" value="PROKAR_LIPOPROTEIN"/>
    <property type="match status" value="1"/>
</dbReference>
<dbReference type="Pfam" id="PF02872">
    <property type="entry name" value="5_nucleotid_C"/>
    <property type="match status" value="1"/>
</dbReference>
<evidence type="ECO:0000256" key="1">
    <source>
        <dbReference type="ARBA" id="ARBA00022729"/>
    </source>
</evidence>
<evidence type="ECO:0000313" key="6">
    <source>
        <dbReference type="Proteomes" id="UP000031586"/>
    </source>
</evidence>
<dbReference type="PANTHER" id="PTHR11575">
    <property type="entry name" value="5'-NUCLEOTIDASE-RELATED"/>
    <property type="match status" value="1"/>
</dbReference>
<dbReference type="GO" id="GO:0009166">
    <property type="term" value="P:nucleotide catabolic process"/>
    <property type="evidence" value="ECO:0007669"/>
    <property type="project" value="InterPro"/>
</dbReference>
<dbReference type="Pfam" id="PF00149">
    <property type="entry name" value="Metallophos"/>
    <property type="match status" value="1"/>
</dbReference>
<dbReference type="GO" id="GO:0030288">
    <property type="term" value="C:outer membrane-bounded periplasmic space"/>
    <property type="evidence" value="ECO:0007669"/>
    <property type="project" value="TreeGrafter"/>
</dbReference>
<dbReference type="SUPFAM" id="SSF55816">
    <property type="entry name" value="5'-nucleotidase (syn. UDP-sugar hydrolase), C-terminal domain"/>
    <property type="match status" value="1"/>
</dbReference>
<dbReference type="PRINTS" id="PR01607">
    <property type="entry name" value="APYRASEFAMLY"/>
</dbReference>
<dbReference type="PANTHER" id="PTHR11575:SF6">
    <property type="entry name" value="2',3'-CYCLIC-NUCLEOTIDE 2'-PHOSPHODIESTERASE_3'-NUCLEOTIDASE"/>
    <property type="match status" value="1"/>
</dbReference>
<dbReference type="GO" id="GO:0016787">
    <property type="term" value="F:hydrolase activity"/>
    <property type="evidence" value="ECO:0007669"/>
    <property type="project" value="UniProtKB-KW"/>
</dbReference>
<dbReference type="Gene3D" id="3.60.21.10">
    <property type="match status" value="1"/>
</dbReference>
<dbReference type="Proteomes" id="UP000031586">
    <property type="component" value="Unassembled WGS sequence"/>
</dbReference>
<dbReference type="GO" id="GO:0000166">
    <property type="term" value="F:nucleotide binding"/>
    <property type="evidence" value="ECO:0007669"/>
    <property type="project" value="UniProtKB-KW"/>
</dbReference>
<evidence type="ECO:0000313" key="5">
    <source>
        <dbReference type="EMBL" id="KIF54561.1"/>
    </source>
</evidence>
<sequence>MTLFKRSLVCIAVVGLMAGCNDDDTKYVEVPSDYSPVVAEGKTLTNTPDVVVKGEATQADEVTIAIAATSDLHGRLFGFDYALNAEDDDAGITRVATLLADQKAAHPNMILIDIGDTVQGNSAQLFNDDPTHPVVESMNSLGFDVWVPGNHEFNFERSFVDRNLDHFNGAVLSSNIKWESNDVNYIRAFQMFEVEGVKVAIVGLTPSNVPNWEASAPDHFKGLKFENELDATKEAVDQLVSEYNPDVIVGALHLGRQEDGGVGVYEIASAMADKFDVILAGHEHANYIEQVNADGSVTPISKSTSEIGGENTLIEDKAKSGEYNQDNRAQSVKIIEPGKWGAYLAKAEIQLKKVDGKWTMEDTTLTNIGTKKVEQDQALQAKFQYVDDISIEDATRELGRVTGNFTPSATGFPDEVTATDYNYTAERLYSTIHLAKVVDTPLMDVINQIQMQEIEDAVGKGNGAVVSAASLFSDQSNLIDGEVYTKGKSTNLYKYDNTLLGVEMTGANLKRFIEWSYSYFNQYQPGDITVSFKKGAPAYLYDQFDGDIEFTVDLSKPSLELDENNTVTNEGSRVNITSIGGEQFDPNATYKVAMNSYRFGSQIQKFGWASKDDVFYDSVNEQVYAIRDMLTAYVEENKGINVADFSGSVGNWSFTQYLPSGEITTLREGEGKALWDQLKNMEICVSIDLENPKYPAIVKSVNINDSSSYVDNPNKDAATLDEKVAGCNPTH</sequence>
<protein>
    <submittedName>
        <fullName evidence="5">Phosphatase</fullName>
    </submittedName>
</protein>
<name>A0A0C1ZNH0_9VIBR</name>
<dbReference type="InterPro" id="IPR004843">
    <property type="entry name" value="Calcineurin-like_PHP"/>
</dbReference>
<dbReference type="InterPro" id="IPR029052">
    <property type="entry name" value="Metallo-depent_PP-like"/>
</dbReference>
<reference evidence="5 6" key="1">
    <citation type="submission" date="2014-07" db="EMBL/GenBank/DDBJ databases">
        <title>Unique and conserved regions in Vibrio harveyi and related species in comparison with the shrimp pathogen Vibrio harveyi CAIM 1792.</title>
        <authorList>
            <person name="Espinoza-Valles I."/>
            <person name="Vora G."/>
            <person name="Leekitcharoenphon P."/>
            <person name="Ussery D."/>
            <person name="Hoj L."/>
            <person name="Gomez-Gil B."/>
        </authorList>
    </citation>
    <scope>NUCLEOTIDE SEQUENCE [LARGE SCALE GENOMIC DNA]</scope>
    <source>
        <strain evidence="6">CAIM 1854 / LMG 25443</strain>
    </source>
</reference>
<evidence type="ECO:0000256" key="2">
    <source>
        <dbReference type="RuleBase" id="RU362119"/>
    </source>
</evidence>
<proteinExistence type="inferred from homology"/>
<dbReference type="SUPFAM" id="SSF56300">
    <property type="entry name" value="Metallo-dependent phosphatases"/>
    <property type="match status" value="1"/>
</dbReference>
<comment type="caution">
    <text evidence="5">The sequence shown here is derived from an EMBL/GenBank/DDBJ whole genome shotgun (WGS) entry which is preliminary data.</text>
</comment>
<accession>A0A0C1ZNH0</accession>
<evidence type="ECO:0000259" key="3">
    <source>
        <dbReference type="Pfam" id="PF00149"/>
    </source>
</evidence>
<feature type="domain" description="5'-Nucleotidase C-terminal" evidence="4">
    <location>
        <begin position="436"/>
        <end position="600"/>
    </location>
</feature>
<dbReference type="Gene3D" id="3.90.780.10">
    <property type="entry name" value="5'-Nucleotidase, C-terminal domain"/>
    <property type="match status" value="1"/>
</dbReference>
<keyword evidence="2" id="KW-0378">Hydrolase</keyword>
<dbReference type="AlphaFoldDB" id="A0A0C1ZNH0"/>
<feature type="domain" description="Calcineurin-like phosphoesterase" evidence="3">
    <location>
        <begin position="66"/>
        <end position="285"/>
    </location>
</feature>
<gene>
    <name evidence="5" type="ORF">H735_02590</name>
</gene>
<dbReference type="InterPro" id="IPR036907">
    <property type="entry name" value="5'-Nucleotdase_C_sf"/>
</dbReference>
<dbReference type="EMBL" id="JPRD01000006">
    <property type="protein sequence ID" value="KIF54561.1"/>
    <property type="molecule type" value="Genomic_DNA"/>
</dbReference>
<dbReference type="RefSeq" id="WP_020196468.1">
    <property type="nucleotide sequence ID" value="NZ_BAOH01000054.1"/>
</dbReference>
<dbReference type="InterPro" id="IPR008334">
    <property type="entry name" value="5'-Nucleotdase_C"/>
</dbReference>
<organism evidence="5 6">
    <name type="scientific">Vibrio owensii CAIM 1854 = LMG 25443</name>
    <dbReference type="NCBI Taxonomy" id="1229493"/>
    <lineage>
        <taxon>Bacteria</taxon>
        <taxon>Pseudomonadati</taxon>
        <taxon>Pseudomonadota</taxon>
        <taxon>Gammaproteobacteria</taxon>
        <taxon>Vibrionales</taxon>
        <taxon>Vibrionaceae</taxon>
        <taxon>Vibrio</taxon>
    </lineage>
</organism>
<dbReference type="PATRIC" id="fig|1229493.5.peg.5012"/>
<keyword evidence="1" id="KW-0732">Signal</keyword>